<feature type="chain" id="PRO_5047492663" description="Secreted protein" evidence="1">
    <location>
        <begin position="23"/>
        <end position="106"/>
    </location>
</feature>
<evidence type="ECO:0000256" key="1">
    <source>
        <dbReference type="SAM" id="SignalP"/>
    </source>
</evidence>
<dbReference type="EMBL" id="JAUHJS010000005">
    <property type="protein sequence ID" value="MDN4166007.1"/>
    <property type="molecule type" value="Genomic_DNA"/>
</dbReference>
<protein>
    <recommendedName>
        <fullName evidence="4">Secreted protein</fullName>
    </recommendedName>
</protein>
<dbReference type="RefSeq" id="WP_320004542.1">
    <property type="nucleotide sequence ID" value="NZ_JAUHJS010000005.1"/>
</dbReference>
<reference evidence="2" key="1">
    <citation type="submission" date="2023-06" db="EMBL/GenBank/DDBJ databases">
        <title>Cytophagales bacterium Strain LB-30, isolated from soil.</title>
        <authorList>
            <person name="Liu B."/>
        </authorList>
    </citation>
    <scope>NUCLEOTIDE SEQUENCE</scope>
    <source>
        <strain evidence="2">LB-30</strain>
    </source>
</reference>
<keyword evidence="1" id="KW-0732">Signal</keyword>
<sequence length="106" mass="11895">MRYFALFLLVYVLFLSVRPCCTDEPIDTCADTEISLAEELAHHEESACEEPCSPFFVCGTCLGFAYSPIRITIPFQILSFQKIQAAYFPPAAKEIALGIWQPPKLT</sequence>
<evidence type="ECO:0000313" key="3">
    <source>
        <dbReference type="Proteomes" id="UP001168552"/>
    </source>
</evidence>
<comment type="caution">
    <text evidence="2">The sequence shown here is derived from an EMBL/GenBank/DDBJ whole genome shotgun (WGS) entry which is preliminary data.</text>
</comment>
<gene>
    <name evidence="2" type="ORF">QWY31_10875</name>
</gene>
<proteinExistence type="predicted"/>
<keyword evidence="3" id="KW-1185">Reference proteome</keyword>
<name>A0ABT8F6E8_9BACT</name>
<feature type="signal peptide" evidence="1">
    <location>
        <begin position="1"/>
        <end position="22"/>
    </location>
</feature>
<evidence type="ECO:0008006" key="4">
    <source>
        <dbReference type="Google" id="ProtNLM"/>
    </source>
</evidence>
<accession>A0ABT8F6E8</accession>
<organism evidence="2 3">
    <name type="scientific">Shiella aurantiaca</name>
    <dbReference type="NCBI Taxonomy" id="3058365"/>
    <lineage>
        <taxon>Bacteria</taxon>
        <taxon>Pseudomonadati</taxon>
        <taxon>Bacteroidota</taxon>
        <taxon>Cytophagia</taxon>
        <taxon>Cytophagales</taxon>
        <taxon>Shiellaceae</taxon>
        <taxon>Shiella</taxon>
    </lineage>
</organism>
<evidence type="ECO:0000313" key="2">
    <source>
        <dbReference type="EMBL" id="MDN4166007.1"/>
    </source>
</evidence>
<dbReference type="Proteomes" id="UP001168552">
    <property type="component" value="Unassembled WGS sequence"/>
</dbReference>